<keyword evidence="7" id="KW-0489">Methyltransferase</keyword>
<keyword evidence="4 5" id="KW-0472">Membrane</keyword>
<dbReference type="Pfam" id="PF04191">
    <property type="entry name" value="PEMT"/>
    <property type="match status" value="1"/>
</dbReference>
<dbReference type="InterPro" id="IPR052527">
    <property type="entry name" value="Metal_cation-efflux_comp"/>
</dbReference>
<dbReference type="PANTHER" id="PTHR43847">
    <property type="entry name" value="BLL3993 PROTEIN"/>
    <property type="match status" value="1"/>
</dbReference>
<keyword evidence="7" id="KW-0808">Transferase</keyword>
<sequence>MTTDSAAVLGLSLYLLGVLTTFGVRTWLHRRRTGTSGYRGLFGAPGSAQWWAGILFTAALVLAAAGPTLLLAGVGPASAHLPAALQGLGALITVLGFLAVLAAQMGMGSSWRIGVDPTERTALVTSGAFALVRNPVFAAMVTALTGLTLPVPTAVTAAALVCLVLAVQLQVRVVEEPYLRRTHGDHYAQYASRVGRFVPGIGRLRAPVSASEGLS</sequence>
<gene>
    <name evidence="7" type="ORF">BKA21_002597</name>
    <name evidence="6" type="ORF">Col01nite_13250</name>
</gene>
<name>A0A7Y9JXS1_9CELL</name>
<keyword evidence="2 5" id="KW-0812">Transmembrane</keyword>
<evidence type="ECO:0000256" key="1">
    <source>
        <dbReference type="ARBA" id="ARBA00004127"/>
    </source>
</evidence>
<evidence type="ECO:0000313" key="8">
    <source>
        <dbReference type="Proteomes" id="UP000577956"/>
    </source>
</evidence>
<evidence type="ECO:0000256" key="4">
    <source>
        <dbReference type="ARBA" id="ARBA00023136"/>
    </source>
</evidence>
<dbReference type="Proteomes" id="UP000577956">
    <property type="component" value="Unassembled WGS sequence"/>
</dbReference>
<evidence type="ECO:0000313" key="7">
    <source>
        <dbReference type="EMBL" id="NYD87048.1"/>
    </source>
</evidence>
<keyword evidence="3 5" id="KW-1133">Transmembrane helix</keyword>
<evidence type="ECO:0000256" key="5">
    <source>
        <dbReference type="SAM" id="Phobius"/>
    </source>
</evidence>
<reference evidence="7 8" key="1">
    <citation type="submission" date="2020-07" db="EMBL/GenBank/DDBJ databases">
        <title>Sequencing the genomes of 1000 actinobacteria strains.</title>
        <authorList>
            <person name="Klenk H.-P."/>
        </authorList>
    </citation>
    <scope>NUCLEOTIDE SEQUENCE [LARGE SCALE GENOMIC DNA]</scope>
    <source>
        <strain evidence="7 8">DSM 24482</strain>
    </source>
</reference>
<dbReference type="Proteomes" id="UP000618382">
    <property type="component" value="Unassembled WGS sequence"/>
</dbReference>
<dbReference type="EMBL" id="BONN01000003">
    <property type="protein sequence ID" value="GIG32166.1"/>
    <property type="molecule type" value="Genomic_DNA"/>
</dbReference>
<feature type="transmembrane region" description="Helical" evidence="5">
    <location>
        <begin position="151"/>
        <end position="171"/>
    </location>
</feature>
<feature type="transmembrane region" description="Helical" evidence="5">
    <location>
        <begin position="6"/>
        <end position="28"/>
    </location>
</feature>
<dbReference type="GO" id="GO:0012505">
    <property type="term" value="C:endomembrane system"/>
    <property type="evidence" value="ECO:0007669"/>
    <property type="project" value="UniProtKB-SubCell"/>
</dbReference>
<dbReference type="RefSeq" id="WP_140459518.1">
    <property type="nucleotide sequence ID" value="NZ_BAABFI010000008.1"/>
</dbReference>
<comment type="caution">
    <text evidence="7">The sequence shown here is derived from an EMBL/GenBank/DDBJ whole genome shotgun (WGS) entry which is preliminary data.</text>
</comment>
<accession>A0A7Y9JXS1</accession>
<evidence type="ECO:0000256" key="2">
    <source>
        <dbReference type="ARBA" id="ARBA00022692"/>
    </source>
</evidence>
<reference evidence="6 9" key="2">
    <citation type="submission" date="2021-01" db="EMBL/GenBank/DDBJ databases">
        <title>Whole genome shotgun sequence of Cellulomonas oligotrophica NBRC 109435.</title>
        <authorList>
            <person name="Komaki H."/>
            <person name="Tamura T."/>
        </authorList>
    </citation>
    <scope>NUCLEOTIDE SEQUENCE [LARGE SCALE GENOMIC DNA]</scope>
    <source>
        <strain evidence="6 9">NBRC 109435</strain>
    </source>
</reference>
<dbReference type="InterPro" id="IPR007318">
    <property type="entry name" value="Phopholipid_MeTrfase"/>
</dbReference>
<dbReference type="AlphaFoldDB" id="A0A7Y9JXS1"/>
<evidence type="ECO:0000313" key="9">
    <source>
        <dbReference type="Proteomes" id="UP000618382"/>
    </source>
</evidence>
<dbReference type="EMBL" id="JACCBK010000001">
    <property type="protein sequence ID" value="NYD87048.1"/>
    <property type="molecule type" value="Genomic_DNA"/>
</dbReference>
<feature type="transmembrane region" description="Helical" evidence="5">
    <location>
        <begin position="49"/>
        <end position="71"/>
    </location>
</feature>
<dbReference type="PANTHER" id="PTHR43847:SF1">
    <property type="entry name" value="BLL3993 PROTEIN"/>
    <property type="match status" value="1"/>
</dbReference>
<organism evidence="7 8">
    <name type="scientific">Cellulomonas oligotrophica</name>
    <dbReference type="NCBI Taxonomy" id="931536"/>
    <lineage>
        <taxon>Bacteria</taxon>
        <taxon>Bacillati</taxon>
        <taxon>Actinomycetota</taxon>
        <taxon>Actinomycetes</taxon>
        <taxon>Micrococcales</taxon>
        <taxon>Cellulomonadaceae</taxon>
        <taxon>Cellulomonas</taxon>
    </lineage>
</organism>
<dbReference type="GO" id="GO:0032259">
    <property type="term" value="P:methylation"/>
    <property type="evidence" value="ECO:0007669"/>
    <property type="project" value="UniProtKB-KW"/>
</dbReference>
<keyword evidence="9" id="KW-1185">Reference proteome</keyword>
<evidence type="ECO:0000256" key="3">
    <source>
        <dbReference type="ARBA" id="ARBA00022989"/>
    </source>
</evidence>
<comment type="subcellular location">
    <subcellularLocation>
        <location evidence="1">Endomembrane system</location>
        <topology evidence="1">Multi-pass membrane protein</topology>
    </subcellularLocation>
</comment>
<protein>
    <submittedName>
        <fullName evidence="7">Protein-S-isoprenylcysteine O-methyltransferase Ste14</fullName>
    </submittedName>
</protein>
<dbReference type="Gene3D" id="1.20.120.1630">
    <property type="match status" value="1"/>
</dbReference>
<dbReference type="GO" id="GO:0008168">
    <property type="term" value="F:methyltransferase activity"/>
    <property type="evidence" value="ECO:0007669"/>
    <property type="project" value="UniProtKB-KW"/>
</dbReference>
<feature type="transmembrane region" description="Helical" evidence="5">
    <location>
        <begin position="83"/>
        <end position="103"/>
    </location>
</feature>
<proteinExistence type="predicted"/>
<evidence type="ECO:0000313" key="6">
    <source>
        <dbReference type="EMBL" id="GIG32166.1"/>
    </source>
</evidence>